<feature type="region of interest" description="Disordered" evidence="7">
    <location>
        <begin position="687"/>
        <end position="715"/>
    </location>
</feature>
<dbReference type="PROSITE" id="PS50280">
    <property type="entry name" value="SET"/>
    <property type="match status" value="1"/>
</dbReference>
<feature type="compositionally biased region" description="Basic and acidic residues" evidence="7">
    <location>
        <begin position="687"/>
        <end position="703"/>
    </location>
</feature>
<name>A0A232LNS5_9EURO</name>
<dbReference type="AlphaFoldDB" id="A0A232LNS5"/>
<feature type="compositionally biased region" description="Basic and acidic residues" evidence="7">
    <location>
        <begin position="172"/>
        <end position="194"/>
    </location>
</feature>
<organism evidence="9 10">
    <name type="scientific">Elaphomyces granulatus</name>
    <dbReference type="NCBI Taxonomy" id="519963"/>
    <lineage>
        <taxon>Eukaryota</taxon>
        <taxon>Fungi</taxon>
        <taxon>Dikarya</taxon>
        <taxon>Ascomycota</taxon>
        <taxon>Pezizomycotina</taxon>
        <taxon>Eurotiomycetes</taxon>
        <taxon>Eurotiomycetidae</taxon>
        <taxon>Eurotiales</taxon>
        <taxon>Elaphomycetaceae</taxon>
        <taxon>Elaphomyces</taxon>
    </lineage>
</organism>
<protein>
    <recommendedName>
        <fullName evidence="5">Histone-lysine N-methyltransferase SET5</fullName>
    </recommendedName>
    <alternativeName>
        <fullName evidence="4">SET domain-containing protein 5</fullName>
    </alternativeName>
</protein>
<dbReference type="Proteomes" id="UP000243515">
    <property type="component" value="Unassembled WGS sequence"/>
</dbReference>
<feature type="compositionally biased region" description="Polar residues" evidence="7">
    <location>
        <begin position="820"/>
        <end position="830"/>
    </location>
</feature>
<dbReference type="PANTHER" id="PTHR46402:SF2">
    <property type="entry name" value="HISTONE-LYSINE N-TRIMETHYLTRANSFERASE SMYD5"/>
    <property type="match status" value="1"/>
</dbReference>
<reference evidence="9 10" key="1">
    <citation type="journal article" date="2015" name="Environ. Microbiol.">
        <title>Metagenome sequence of Elaphomyces granulatus from sporocarp tissue reveals Ascomycota ectomycorrhizal fingerprints of genome expansion and a Proteobacteria-rich microbiome.</title>
        <authorList>
            <person name="Quandt C.A."/>
            <person name="Kohler A."/>
            <person name="Hesse C.N."/>
            <person name="Sharpton T.J."/>
            <person name="Martin F."/>
            <person name="Spatafora J.W."/>
        </authorList>
    </citation>
    <scope>NUCLEOTIDE SEQUENCE [LARGE SCALE GENOMIC DNA]</scope>
    <source>
        <strain evidence="9 10">OSC145934</strain>
    </source>
</reference>
<dbReference type="InterPro" id="IPR046341">
    <property type="entry name" value="SET_dom_sf"/>
</dbReference>
<evidence type="ECO:0000256" key="1">
    <source>
        <dbReference type="ARBA" id="ARBA00022603"/>
    </source>
</evidence>
<gene>
    <name evidence="9" type="ORF">Egran_06478</name>
</gene>
<keyword evidence="2" id="KW-0808">Transferase</keyword>
<dbReference type="GO" id="GO:0042799">
    <property type="term" value="F:histone H4K20 methyltransferase activity"/>
    <property type="evidence" value="ECO:0007669"/>
    <property type="project" value="TreeGrafter"/>
</dbReference>
<evidence type="ECO:0000256" key="3">
    <source>
        <dbReference type="ARBA" id="ARBA00022691"/>
    </source>
</evidence>
<evidence type="ECO:0000256" key="5">
    <source>
        <dbReference type="ARBA" id="ARBA00044528"/>
    </source>
</evidence>
<keyword evidence="1" id="KW-0489">Methyltransferase</keyword>
<feature type="region of interest" description="Disordered" evidence="7">
    <location>
        <begin position="172"/>
        <end position="195"/>
    </location>
</feature>
<evidence type="ECO:0000256" key="6">
    <source>
        <dbReference type="ARBA" id="ARBA00048619"/>
    </source>
</evidence>
<evidence type="ECO:0000259" key="8">
    <source>
        <dbReference type="PROSITE" id="PS50280"/>
    </source>
</evidence>
<evidence type="ECO:0000313" key="9">
    <source>
        <dbReference type="EMBL" id="OXV05754.1"/>
    </source>
</evidence>
<proteinExistence type="predicted"/>
<dbReference type="PANTHER" id="PTHR46402">
    <property type="entry name" value="SET AND MYND DOMAIN-CONTAINING PROTEIN 5"/>
    <property type="match status" value="1"/>
</dbReference>
<evidence type="ECO:0000256" key="4">
    <source>
        <dbReference type="ARBA" id="ARBA00042380"/>
    </source>
</evidence>
<keyword evidence="3" id="KW-0949">S-adenosyl-L-methionine</keyword>
<comment type="catalytic activity">
    <reaction evidence="6">
        <text>L-lysyl-[histone] + S-adenosyl-L-methionine = N(6)-methyl-L-lysyl-[histone] + S-adenosyl-L-homocysteine + H(+)</text>
        <dbReference type="Rhea" id="RHEA:10024"/>
        <dbReference type="Rhea" id="RHEA-COMP:9845"/>
        <dbReference type="Rhea" id="RHEA-COMP:9846"/>
        <dbReference type="ChEBI" id="CHEBI:15378"/>
        <dbReference type="ChEBI" id="CHEBI:29969"/>
        <dbReference type="ChEBI" id="CHEBI:57856"/>
        <dbReference type="ChEBI" id="CHEBI:59789"/>
        <dbReference type="ChEBI" id="CHEBI:61929"/>
    </reaction>
    <physiologicalReaction direction="left-to-right" evidence="6">
        <dbReference type="Rhea" id="RHEA:10025"/>
    </physiologicalReaction>
</comment>
<accession>A0A232LNS5</accession>
<dbReference type="SUPFAM" id="SSF82199">
    <property type="entry name" value="SET domain"/>
    <property type="match status" value="1"/>
</dbReference>
<evidence type="ECO:0000313" key="10">
    <source>
        <dbReference type="Proteomes" id="UP000243515"/>
    </source>
</evidence>
<dbReference type="EMBL" id="NPHW01006490">
    <property type="protein sequence ID" value="OXV05754.1"/>
    <property type="molecule type" value="Genomic_DNA"/>
</dbReference>
<dbReference type="GO" id="GO:0032259">
    <property type="term" value="P:methylation"/>
    <property type="evidence" value="ECO:0007669"/>
    <property type="project" value="UniProtKB-KW"/>
</dbReference>
<feature type="domain" description="SET" evidence="8">
    <location>
        <begin position="442"/>
        <end position="794"/>
    </location>
</feature>
<evidence type="ECO:0000256" key="7">
    <source>
        <dbReference type="SAM" id="MobiDB-lite"/>
    </source>
</evidence>
<feature type="region of interest" description="Disordered" evidence="7">
    <location>
        <begin position="1"/>
        <end position="25"/>
    </location>
</feature>
<dbReference type="InterPro" id="IPR001214">
    <property type="entry name" value="SET_dom"/>
</dbReference>
<dbReference type="OrthoDB" id="438641at2759"/>
<comment type="caution">
    <text evidence="9">The sequence shown here is derived from an EMBL/GenBank/DDBJ whole genome shotgun (WGS) entry which is preliminary data.</text>
</comment>
<dbReference type="GO" id="GO:0045814">
    <property type="term" value="P:negative regulation of gene expression, epigenetic"/>
    <property type="evidence" value="ECO:0007669"/>
    <property type="project" value="TreeGrafter"/>
</dbReference>
<evidence type="ECO:0000256" key="2">
    <source>
        <dbReference type="ARBA" id="ARBA00022679"/>
    </source>
</evidence>
<dbReference type="Gene3D" id="2.170.270.10">
    <property type="entry name" value="SET domain"/>
    <property type="match status" value="1"/>
</dbReference>
<sequence length="864" mass="100022">MDNRQRIWYNESEKKAARPPDYPDRPDLFDEVKWGPYTPEDDIQLAYYVWSLQDAVLGEEQLNNPVHPFPRPDTETEESHKDTHILAQNVYESLNSRPLTHEEWTDNAQIKMEVTYDGMTVAKAWSYEDIFGDKSPISDNGVIEIDGHDVLKARHWTIKRLQEQLENRGLDKRGKSAELRRRLHDDEHQRRHMDNGSLLPRSDLSAWGFPRKDDYMLKLTQSGLLTPLDMYTWAILLSPYNPTYWVSRSYLFYQMGYFDLAIGDAHRARLLCETLTDGRQRNRQPGLYPRIWHSIEQHIMQIPRIKGELAPPVKRLREVNGINYFVPTLRKALHNITSLSLKALQCWHDYEKMEGYLTQRVEMDYRDKSAFERREKRTDMFLYAKMNERIESTSLYYYERFAGRISGRPYPHSKGNVDRSSQAFLDRVNLEVFGENPQLPLKRCEIRNSELEGLGVYAAQEITAGQILYVDEPSIRGHLNVTQRAEGPKQCENCRQSLHHSVDDIRKSNAGEETRDSAVCVCTFNEGEPIAFCTTSFKQNRGGKTCLEIARELYHFRTCGRNWRWLHDAMRLNWNDEPPTHFTHSNEIHGTVLSLLLREVIDITLLRREQTGNPHLLAHEIDELLPLQGEKEWESSQFPFTLAANIIVPFDILRHLGIDIFRDLTFDTWVIQIVLRKLLLSVVPGDERRRGVDDDDKTREGNKKKIPNSSEQHKPGFAMESWEPSFHDLYLFPGFAMFNHACHTEDPKGASEKNDEGASKENAEWAFDTVIPNRIIVWAKTNIAKDEEILIKYSRKKLGVTDALRLLGCESQCQCVQNGSDSQEVSQASSERGRKRTTDGNISEAEGETDSSKRTKTGTPSSYV</sequence>
<feature type="region of interest" description="Disordered" evidence="7">
    <location>
        <begin position="820"/>
        <end position="864"/>
    </location>
</feature>
<keyword evidence="10" id="KW-1185">Reference proteome</keyword>